<dbReference type="PANTHER" id="PTHR10698:SF0">
    <property type="entry name" value="V-TYPE PROTON ATPASE SUBUNIT H"/>
    <property type="match status" value="1"/>
</dbReference>
<name>A0AAD8AA30_DIPPU</name>
<evidence type="ECO:0000256" key="5">
    <source>
        <dbReference type="ARBA" id="ARBA00046225"/>
    </source>
</evidence>
<dbReference type="Gene3D" id="1.25.10.10">
    <property type="entry name" value="Leucine-rich Repeat Variant"/>
    <property type="match status" value="1"/>
</dbReference>
<evidence type="ECO:0000313" key="9">
    <source>
        <dbReference type="Proteomes" id="UP001233999"/>
    </source>
</evidence>
<evidence type="ECO:0000256" key="2">
    <source>
        <dbReference type="ARBA" id="ARBA00022448"/>
    </source>
</evidence>
<evidence type="ECO:0000259" key="7">
    <source>
        <dbReference type="Pfam" id="PF11698"/>
    </source>
</evidence>
<dbReference type="SUPFAM" id="SSF48371">
    <property type="entry name" value="ARM repeat"/>
    <property type="match status" value="1"/>
</dbReference>
<keyword evidence="3 6" id="KW-0375">Hydrogen ion transport</keyword>
<dbReference type="Gene3D" id="1.25.40.150">
    <property type="entry name" value="V-type ATPase, subunit H, C-terminal domain"/>
    <property type="match status" value="1"/>
</dbReference>
<keyword evidence="9" id="KW-1185">Reference proteome</keyword>
<evidence type="ECO:0000313" key="8">
    <source>
        <dbReference type="EMBL" id="KAJ9595222.1"/>
    </source>
</evidence>
<accession>A0AAD8AA30</accession>
<dbReference type="Pfam" id="PF11698">
    <property type="entry name" value="V-ATPase_H_C"/>
    <property type="match status" value="1"/>
</dbReference>
<dbReference type="Pfam" id="PF03224">
    <property type="entry name" value="V-ATPase_H_N"/>
    <property type="match status" value="1"/>
</dbReference>
<comment type="function">
    <text evidence="5">Subunit of the V1 complex of vacuolar(H+)-ATPase (V-ATPase), a multisubunit enzyme composed of a peripheral complex (V1) that hydrolyzes ATP and a membrane integral complex (V0) that translocates protons. V-ATPase is responsible for acidifying and maintaining the pH of intracellular compartments and in some cell types, is targeted to the plasma membrane, where it is responsible for acidifying the extracellular environment. Subunit H is essential for V-ATPase activity, but not for the assembly of the complex.</text>
</comment>
<comment type="caution">
    <text evidence="8">The sequence shown here is derived from an EMBL/GenBank/DDBJ whole genome shotgun (WGS) entry which is preliminary data.</text>
</comment>
<comment type="similarity">
    <text evidence="1 6">Belongs to the V-ATPase H subunit family.</text>
</comment>
<feature type="domain" description="ATPase V1 complex subunit H C-terminal" evidence="7">
    <location>
        <begin position="334"/>
        <end position="448"/>
    </location>
</feature>
<dbReference type="InterPro" id="IPR011989">
    <property type="entry name" value="ARM-like"/>
</dbReference>
<keyword evidence="4 6" id="KW-0406">Ion transport</keyword>
<protein>
    <recommendedName>
        <fullName evidence="6">V-type proton ATPase subunit H</fullName>
    </recommendedName>
</protein>
<dbReference type="GO" id="GO:0000221">
    <property type="term" value="C:vacuolar proton-transporting V-type ATPase, V1 domain"/>
    <property type="evidence" value="ECO:0007669"/>
    <property type="project" value="UniProtKB-UniRule"/>
</dbReference>
<dbReference type="InterPro" id="IPR011987">
    <property type="entry name" value="ATPase_V1-cplx_hsu_C"/>
</dbReference>
<sequence>MYSNSNSQPYLHKVVLSVTSHLRQEINQICQESINWDSFYRTHAISSEEIGLLVSYDGASVGQRNKLLQSNGFIIASVLYGIIWYENSGIVLKYALSLIHNMLEVNLENANLFYVYAIEKRTTMWRPYYRLLNNEDPFIMHVSGVIVTQLALWEQNLMEVESMKFFLSWLLSRLKEKKLRYQHDNIRCLQMLLQRYEYRSVFDTVDGVSFIIDLLRHRNNSQIQYQLIFCVWVLTFNKEIAAKDVMTNTAIKLLAEGLKDSAKVKVIRITLAVYTNLLTKPDDPAIIKQNCNVMIGCRLLKQLNLLVKQKFVDEELVADLSFLVDYLRSRVEEFSSFDLYVSELMSGELRWSPAHKSSDFWIKNVQKLNENNYALLRVLIEHLDDAGNPKVLSIACFDIGQYVQYYPPGKKIIEQLGAKNIVMSFLQHSDPSVRYEALITVQKILVHNLGWLQSIEEEESTNQRDDDDDENSEEP</sequence>
<evidence type="ECO:0000256" key="6">
    <source>
        <dbReference type="PIRNR" id="PIRNR032184"/>
    </source>
</evidence>
<evidence type="ECO:0000256" key="1">
    <source>
        <dbReference type="ARBA" id="ARBA00008613"/>
    </source>
</evidence>
<proteinExistence type="inferred from homology"/>
<comment type="subunit">
    <text evidence="6">V-ATPase is a heteromultimeric enzyme made up of two complexes: the ATP-hydrolytic V1 complex and the proton translocation V0 complex.</text>
</comment>
<dbReference type="InterPro" id="IPR038497">
    <property type="entry name" value="ATPase_V1-cplx_hsu_C_sf"/>
</dbReference>
<reference evidence="8" key="1">
    <citation type="journal article" date="2023" name="IScience">
        <title>Live-bearing cockroach genome reveals convergent evolutionary mechanisms linked to viviparity in insects and beyond.</title>
        <authorList>
            <person name="Fouks B."/>
            <person name="Harrison M.C."/>
            <person name="Mikhailova A.A."/>
            <person name="Marchal E."/>
            <person name="English S."/>
            <person name="Carruthers M."/>
            <person name="Jennings E.C."/>
            <person name="Chiamaka E.L."/>
            <person name="Frigard R.A."/>
            <person name="Pippel M."/>
            <person name="Attardo G.M."/>
            <person name="Benoit J.B."/>
            <person name="Bornberg-Bauer E."/>
            <person name="Tobe S.S."/>
        </authorList>
    </citation>
    <scope>NUCLEOTIDE SEQUENCE</scope>
    <source>
        <strain evidence="8">Stay&amp;Tobe</strain>
    </source>
</reference>
<dbReference type="InterPro" id="IPR004908">
    <property type="entry name" value="ATPase_V1-cplx_hsu"/>
</dbReference>
<dbReference type="PANTHER" id="PTHR10698">
    <property type="entry name" value="V-TYPE PROTON ATPASE SUBUNIT H"/>
    <property type="match status" value="1"/>
</dbReference>
<dbReference type="EMBL" id="JASPKZ010002683">
    <property type="protein sequence ID" value="KAJ9595222.1"/>
    <property type="molecule type" value="Genomic_DNA"/>
</dbReference>
<dbReference type="InterPro" id="IPR016024">
    <property type="entry name" value="ARM-type_fold"/>
</dbReference>
<dbReference type="PIRSF" id="PIRSF032184">
    <property type="entry name" value="ATPase_V1_H"/>
    <property type="match status" value="1"/>
</dbReference>
<dbReference type="Proteomes" id="UP001233999">
    <property type="component" value="Unassembled WGS sequence"/>
</dbReference>
<reference evidence="8" key="2">
    <citation type="submission" date="2023-05" db="EMBL/GenBank/DDBJ databases">
        <authorList>
            <person name="Fouks B."/>
        </authorList>
    </citation>
    <scope>NUCLEOTIDE SEQUENCE</scope>
    <source>
        <strain evidence="8">Stay&amp;Tobe</strain>
        <tissue evidence="8">Testes</tissue>
    </source>
</reference>
<evidence type="ECO:0000256" key="3">
    <source>
        <dbReference type="ARBA" id="ARBA00022781"/>
    </source>
</evidence>
<evidence type="ECO:0000256" key="4">
    <source>
        <dbReference type="ARBA" id="ARBA00023065"/>
    </source>
</evidence>
<dbReference type="GO" id="GO:0005765">
    <property type="term" value="C:lysosomal membrane"/>
    <property type="evidence" value="ECO:0007669"/>
    <property type="project" value="TreeGrafter"/>
</dbReference>
<dbReference type="GO" id="GO:0046961">
    <property type="term" value="F:proton-transporting ATPase activity, rotational mechanism"/>
    <property type="evidence" value="ECO:0007669"/>
    <property type="project" value="UniProtKB-UniRule"/>
</dbReference>
<dbReference type="AlphaFoldDB" id="A0AAD8AA30"/>
<keyword evidence="2 6" id="KW-0813">Transport</keyword>
<organism evidence="8 9">
    <name type="scientific">Diploptera punctata</name>
    <name type="common">Pacific beetle cockroach</name>
    <dbReference type="NCBI Taxonomy" id="6984"/>
    <lineage>
        <taxon>Eukaryota</taxon>
        <taxon>Metazoa</taxon>
        <taxon>Ecdysozoa</taxon>
        <taxon>Arthropoda</taxon>
        <taxon>Hexapoda</taxon>
        <taxon>Insecta</taxon>
        <taxon>Pterygota</taxon>
        <taxon>Neoptera</taxon>
        <taxon>Polyneoptera</taxon>
        <taxon>Dictyoptera</taxon>
        <taxon>Blattodea</taxon>
        <taxon>Blaberoidea</taxon>
        <taxon>Blaberidae</taxon>
        <taxon>Diplopterinae</taxon>
        <taxon>Diploptera</taxon>
    </lineage>
</organism>
<gene>
    <name evidence="8" type="ORF">L9F63_013483</name>
</gene>